<keyword evidence="3" id="KW-1185">Reference proteome</keyword>
<name>A0ABY9WU16_9BACT</name>
<dbReference type="Proteomes" id="UP001611383">
    <property type="component" value="Chromosome"/>
</dbReference>
<sequence length="96" mass="10162">MKNLMMAFAAMFSIAAGTACGPAPEKTEAPEDNNTGGVHAQVCGDRGYFTCPTDGKTFGYKAAGCGTPASLYYDNVYTKCEQYCSVSCEDSGWISE</sequence>
<feature type="chain" id="PRO_5046605827" description="Lipoprotein" evidence="1">
    <location>
        <begin position="19"/>
        <end position="96"/>
    </location>
</feature>
<protein>
    <recommendedName>
        <fullName evidence="4">Lipoprotein</fullName>
    </recommendedName>
</protein>
<gene>
    <name evidence="2" type="ORF">F0U60_22970</name>
</gene>
<keyword evidence="1" id="KW-0732">Signal</keyword>
<proteinExistence type="predicted"/>
<evidence type="ECO:0008006" key="4">
    <source>
        <dbReference type="Google" id="ProtNLM"/>
    </source>
</evidence>
<dbReference type="PROSITE" id="PS51257">
    <property type="entry name" value="PROKAR_LIPOPROTEIN"/>
    <property type="match status" value="1"/>
</dbReference>
<reference evidence="2 3" key="1">
    <citation type="submission" date="2019-08" db="EMBL/GenBank/DDBJ databases">
        <title>Archangium and Cystobacter genomes.</title>
        <authorList>
            <person name="Chen I.-C.K."/>
            <person name="Wielgoss S."/>
        </authorList>
    </citation>
    <scope>NUCLEOTIDE SEQUENCE [LARGE SCALE GENOMIC DNA]</scope>
    <source>
        <strain evidence="2 3">Cbm 6</strain>
    </source>
</reference>
<dbReference type="EMBL" id="CP043494">
    <property type="protein sequence ID" value="WNG46654.1"/>
    <property type="molecule type" value="Genomic_DNA"/>
</dbReference>
<dbReference type="RefSeq" id="WP_395823279.1">
    <property type="nucleotide sequence ID" value="NZ_CP043494.1"/>
</dbReference>
<evidence type="ECO:0000256" key="1">
    <source>
        <dbReference type="SAM" id="SignalP"/>
    </source>
</evidence>
<feature type="signal peptide" evidence="1">
    <location>
        <begin position="1"/>
        <end position="18"/>
    </location>
</feature>
<organism evidence="2 3">
    <name type="scientific">Archangium minus</name>
    <dbReference type="NCBI Taxonomy" id="83450"/>
    <lineage>
        <taxon>Bacteria</taxon>
        <taxon>Pseudomonadati</taxon>
        <taxon>Myxococcota</taxon>
        <taxon>Myxococcia</taxon>
        <taxon>Myxococcales</taxon>
        <taxon>Cystobacterineae</taxon>
        <taxon>Archangiaceae</taxon>
        <taxon>Archangium</taxon>
    </lineage>
</organism>
<evidence type="ECO:0000313" key="2">
    <source>
        <dbReference type="EMBL" id="WNG46654.1"/>
    </source>
</evidence>
<accession>A0ABY9WU16</accession>
<evidence type="ECO:0000313" key="3">
    <source>
        <dbReference type="Proteomes" id="UP001611383"/>
    </source>
</evidence>